<keyword evidence="5" id="KW-0342">GTP-binding</keyword>
<dbReference type="AlphaFoldDB" id="A0A8J7C239"/>
<keyword evidence="3" id="KW-0597">Phosphoprotein</keyword>
<evidence type="ECO:0000256" key="4">
    <source>
        <dbReference type="ARBA" id="ARBA00022741"/>
    </source>
</evidence>
<dbReference type="PANTHER" id="PTHR43547">
    <property type="entry name" value="TWO-COMPONENT HISTIDINE KINASE"/>
    <property type="match status" value="1"/>
</dbReference>
<evidence type="ECO:0000256" key="5">
    <source>
        <dbReference type="ARBA" id="ARBA00023134"/>
    </source>
</evidence>
<dbReference type="InterPro" id="IPR029016">
    <property type="entry name" value="GAF-like_dom_sf"/>
</dbReference>
<dbReference type="Pfam" id="PF00512">
    <property type="entry name" value="HisKA"/>
    <property type="match status" value="1"/>
</dbReference>
<dbReference type="InterPro" id="IPR036097">
    <property type="entry name" value="HisK_dim/P_sf"/>
</dbReference>
<dbReference type="InterPro" id="IPR003018">
    <property type="entry name" value="GAF"/>
</dbReference>
<dbReference type="CDD" id="cd00075">
    <property type="entry name" value="HATPase"/>
    <property type="match status" value="1"/>
</dbReference>
<dbReference type="SMART" id="SM00065">
    <property type="entry name" value="GAF"/>
    <property type="match status" value="1"/>
</dbReference>
<dbReference type="Gene3D" id="3.40.50.300">
    <property type="entry name" value="P-loop containing nucleotide triphosphate hydrolases"/>
    <property type="match status" value="1"/>
</dbReference>
<dbReference type="Gene3D" id="3.30.565.10">
    <property type="entry name" value="Histidine kinase-like ATPase, C-terminal domain"/>
    <property type="match status" value="1"/>
</dbReference>
<dbReference type="PANTHER" id="PTHR43547:SF2">
    <property type="entry name" value="HYBRID SIGNAL TRANSDUCTION HISTIDINE KINASE C"/>
    <property type="match status" value="1"/>
</dbReference>
<dbReference type="SMART" id="SM00387">
    <property type="entry name" value="HATPase_c"/>
    <property type="match status" value="1"/>
</dbReference>
<evidence type="ECO:0000259" key="6">
    <source>
        <dbReference type="PROSITE" id="PS50109"/>
    </source>
</evidence>
<dbReference type="Pfam" id="PF02518">
    <property type="entry name" value="HATPase_c"/>
    <property type="match status" value="1"/>
</dbReference>
<evidence type="ECO:0000313" key="8">
    <source>
        <dbReference type="Proteomes" id="UP000648239"/>
    </source>
</evidence>
<dbReference type="SUPFAM" id="SSF47384">
    <property type="entry name" value="Homodimeric domain of signal transducing histidine kinase"/>
    <property type="match status" value="1"/>
</dbReference>
<dbReference type="EMBL" id="JACXWD010000003">
    <property type="protein sequence ID" value="MBD3866856.1"/>
    <property type="molecule type" value="Genomic_DNA"/>
</dbReference>
<reference evidence="7 8" key="1">
    <citation type="submission" date="2020-08" db="EMBL/GenBank/DDBJ databases">
        <title>Acidobacteriota in marine sediments use diverse sulfur dissimilation pathways.</title>
        <authorList>
            <person name="Wasmund K."/>
        </authorList>
    </citation>
    <scope>NUCLEOTIDE SEQUENCE [LARGE SCALE GENOMIC DNA]</scope>
    <source>
        <strain evidence="7">MAG AM4</strain>
    </source>
</reference>
<dbReference type="PRINTS" id="PR00344">
    <property type="entry name" value="BCTRLSENSOR"/>
</dbReference>
<dbReference type="InterPro" id="IPR005467">
    <property type="entry name" value="His_kinase_dom"/>
</dbReference>
<evidence type="ECO:0000256" key="3">
    <source>
        <dbReference type="ARBA" id="ARBA00022553"/>
    </source>
</evidence>
<dbReference type="InterPro" id="IPR036890">
    <property type="entry name" value="HATPase_C_sf"/>
</dbReference>
<evidence type="ECO:0000256" key="1">
    <source>
        <dbReference type="ARBA" id="ARBA00000085"/>
    </source>
</evidence>
<accession>A0A8J7C239</accession>
<sequence length="705" mass="77295">MAQWNHQDKTLYAKLVYYGPAFGGKTTNLEAIHEITDHDSTGSLLSVRTAQDRTLFFDLLPFELGHIHGYKVALKLYTVPGQVQYNATRKVVLSGADAVVFVADSTRTRVKDNRDSLKDLAANMEANKLNPAHVPVLIQYNKQDVQNAMTADEMEQAYGVRPGKGFPAVATRGDGVMETFLAATKVMLRRLVEKADSKTRESIDSDSLASQVDKAFEPYLSRAKAVQSLPSMPATSGAESAGAVVIADGDLMERAVQSSVALGEQLATERQRTTRMERESRTYRQLGELLRQTGATFDYRGIVDQTLSMASEVVGAAVISLVKGGTDEDRAVAVHQVWGSASDPLSLTVPGRHMLARLVAGKAPMVFNDLSDEECESIPPGIREQFRAIAGFPVDPVRGTTLVAYAPGPDGRFGEEDIRFLSTAAAHLAVGLEKARLYQELSSTRDRLEVLVQERTEELRLAYEEIRSREQMKDRFLSNLSHEMRTPLTTVTSAATFLRDYESSAEARREMADAVLDACGLLNRHLENLFRAVQLQSAGDTLDLDDTTPENLLSEAVGLAGTPDLLVTIDEGVQQLRVDPRRLSRALANLLENAKKFGNSEDKVELNLEFCGGPTPSIVVSVLDRNDPIPDEDRERIFLPFEQGGDPLTGKPAGIGLGLYESREIAELHGGSLQYRERNGGGNEFRLVFPVVARMVEERTEVAGA</sequence>
<evidence type="ECO:0000313" key="7">
    <source>
        <dbReference type="EMBL" id="MBD3866856.1"/>
    </source>
</evidence>
<dbReference type="InterPro" id="IPR004358">
    <property type="entry name" value="Sig_transdc_His_kin-like_C"/>
</dbReference>
<dbReference type="EC" id="2.7.13.3" evidence="2"/>
<protein>
    <recommendedName>
        <fullName evidence="2">histidine kinase</fullName>
        <ecNumber evidence="2">2.7.13.3</ecNumber>
    </recommendedName>
</protein>
<dbReference type="SUPFAM" id="SSF55874">
    <property type="entry name" value="ATPase domain of HSP90 chaperone/DNA topoisomerase II/histidine kinase"/>
    <property type="match status" value="1"/>
</dbReference>
<dbReference type="Proteomes" id="UP000648239">
    <property type="component" value="Unassembled WGS sequence"/>
</dbReference>
<proteinExistence type="predicted"/>
<dbReference type="PROSITE" id="PS50109">
    <property type="entry name" value="HIS_KIN"/>
    <property type="match status" value="1"/>
</dbReference>
<dbReference type="SUPFAM" id="SSF52540">
    <property type="entry name" value="P-loop containing nucleoside triphosphate hydrolases"/>
    <property type="match status" value="1"/>
</dbReference>
<dbReference type="InterPro" id="IPR027417">
    <property type="entry name" value="P-loop_NTPase"/>
</dbReference>
<gene>
    <name evidence="7" type="ORF">IFK94_01925</name>
</gene>
<dbReference type="Pfam" id="PF00025">
    <property type="entry name" value="Arf"/>
    <property type="match status" value="1"/>
</dbReference>
<dbReference type="GO" id="GO:0005525">
    <property type="term" value="F:GTP binding"/>
    <property type="evidence" value="ECO:0007669"/>
    <property type="project" value="UniProtKB-KW"/>
</dbReference>
<name>A0A8J7C239_9BACT</name>
<dbReference type="CDD" id="cd00082">
    <property type="entry name" value="HisKA"/>
    <property type="match status" value="1"/>
</dbReference>
<comment type="caution">
    <text evidence="7">The sequence shown here is derived from an EMBL/GenBank/DDBJ whole genome shotgun (WGS) entry which is preliminary data.</text>
</comment>
<dbReference type="InterPro" id="IPR003594">
    <property type="entry name" value="HATPase_dom"/>
</dbReference>
<dbReference type="CDD" id="cd00882">
    <property type="entry name" value="Ras_like_GTPase"/>
    <property type="match status" value="1"/>
</dbReference>
<dbReference type="InterPro" id="IPR006689">
    <property type="entry name" value="Small_GTPase_ARF/SAR"/>
</dbReference>
<dbReference type="GO" id="GO:0000155">
    <property type="term" value="F:phosphorelay sensor kinase activity"/>
    <property type="evidence" value="ECO:0007669"/>
    <property type="project" value="InterPro"/>
</dbReference>
<dbReference type="Gene3D" id="3.30.450.40">
    <property type="match status" value="1"/>
</dbReference>
<comment type="catalytic activity">
    <reaction evidence="1">
        <text>ATP + protein L-histidine = ADP + protein N-phospho-L-histidine.</text>
        <dbReference type="EC" id="2.7.13.3"/>
    </reaction>
</comment>
<dbReference type="SUPFAM" id="SSF55781">
    <property type="entry name" value="GAF domain-like"/>
    <property type="match status" value="1"/>
</dbReference>
<dbReference type="Gene3D" id="1.10.287.130">
    <property type="match status" value="1"/>
</dbReference>
<dbReference type="Pfam" id="PF13185">
    <property type="entry name" value="GAF_2"/>
    <property type="match status" value="1"/>
</dbReference>
<keyword evidence="4" id="KW-0547">Nucleotide-binding</keyword>
<evidence type="ECO:0000256" key="2">
    <source>
        <dbReference type="ARBA" id="ARBA00012438"/>
    </source>
</evidence>
<feature type="domain" description="Histidine kinase" evidence="6">
    <location>
        <begin position="479"/>
        <end position="693"/>
    </location>
</feature>
<dbReference type="GO" id="GO:0003924">
    <property type="term" value="F:GTPase activity"/>
    <property type="evidence" value="ECO:0007669"/>
    <property type="project" value="InterPro"/>
</dbReference>
<dbReference type="SMART" id="SM00388">
    <property type="entry name" value="HisKA"/>
    <property type="match status" value="1"/>
</dbReference>
<dbReference type="InterPro" id="IPR003661">
    <property type="entry name" value="HisK_dim/P_dom"/>
</dbReference>
<organism evidence="7 8">
    <name type="scientific">Candidatus Polarisedimenticola svalbardensis</name>
    <dbReference type="NCBI Taxonomy" id="2886004"/>
    <lineage>
        <taxon>Bacteria</taxon>
        <taxon>Pseudomonadati</taxon>
        <taxon>Acidobacteriota</taxon>
        <taxon>Candidatus Polarisedimenticolia</taxon>
        <taxon>Candidatus Polarisedimenticolales</taxon>
        <taxon>Candidatus Polarisedimenticolaceae</taxon>
        <taxon>Candidatus Polarisedimenticola</taxon>
    </lineage>
</organism>